<sequence length="427" mass="45860">MTSVFVDWSDQEQQDAARYIADAVVARRETFIDELTEMTAAEIPEIASTESDRALLAGSIAENTTVLMTALIGGADPSTVEPPPEALAFARALARRGASIAHLLRAYRIGQARFTSMCLDVADDAAPADNRVALRAAVNKTAAFIDHISERVTIAYEDERERWITSRTGLTQNWITQVLTGAVTDAAQAGAALDYPLDGMHLALALWIPETERSSCPDVATAVHRLLAEVSPGAATLAVHTDPLAMNAWLALRGSAADVIERLRTAIGAADVPLRVAVGLPGSGIDGFRAGHRQAAAVKALAGTAVPEAPVLVSYAEIAPVAMLTGDLAEMRSFVTGTLGPLAEDTDRTAELRETLRVHLSCNRSPATTASRMNLHRNTIRYRIQQATEDLGRDLEDIDPFRLAAALEICRWYGHRVLTPRRTAVTA</sequence>
<evidence type="ECO:0008006" key="7">
    <source>
        <dbReference type="Google" id="ProtNLM"/>
    </source>
</evidence>
<evidence type="ECO:0000259" key="2">
    <source>
        <dbReference type="Pfam" id="PF13556"/>
    </source>
</evidence>
<dbReference type="EMBL" id="WBMO01000005">
    <property type="protein sequence ID" value="MDV2478510.1"/>
    <property type="molecule type" value="Genomic_DNA"/>
</dbReference>
<name>A0ABU3WWZ7_9NOCA</name>
<dbReference type="Pfam" id="PF13556">
    <property type="entry name" value="HTH_30"/>
    <property type="match status" value="1"/>
</dbReference>
<dbReference type="PANTHER" id="PTHR33744">
    <property type="entry name" value="CARBOHYDRATE DIACID REGULATOR"/>
    <property type="match status" value="1"/>
</dbReference>
<dbReference type="Pfam" id="PF17853">
    <property type="entry name" value="GGDEF_2"/>
    <property type="match status" value="1"/>
</dbReference>
<dbReference type="Proteomes" id="UP001275440">
    <property type="component" value="Unassembled WGS sequence"/>
</dbReference>
<proteinExistence type="inferred from homology"/>
<feature type="domain" description="RsbT co-antagonist protein RsbRD N-terminal" evidence="3">
    <location>
        <begin position="30"/>
        <end position="167"/>
    </location>
</feature>
<keyword evidence="6" id="KW-1185">Reference proteome</keyword>
<comment type="caution">
    <text evidence="5">The sequence shown here is derived from an EMBL/GenBank/DDBJ whole genome shotgun (WGS) entry which is preliminary data.</text>
</comment>
<dbReference type="InterPro" id="IPR042070">
    <property type="entry name" value="PucR_C-HTH_sf"/>
</dbReference>
<evidence type="ECO:0000259" key="4">
    <source>
        <dbReference type="Pfam" id="PF17853"/>
    </source>
</evidence>
<dbReference type="Gene3D" id="1.10.10.2840">
    <property type="entry name" value="PucR C-terminal helix-turn-helix domain"/>
    <property type="match status" value="1"/>
</dbReference>
<dbReference type="Pfam" id="PF14361">
    <property type="entry name" value="RsbRD_N"/>
    <property type="match status" value="1"/>
</dbReference>
<dbReference type="PANTHER" id="PTHR33744:SF1">
    <property type="entry name" value="DNA-BINDING TRANSCRIPTIONAL ACTIVATOR ADER"/>
    <property type="match status" value="1"/>
</dbReference>
<protein>
    <recommendedName>
        <fullName evidence="7">PucR family transcriptional regulator</fullName>
    </recommendedName>
</protein>
<evidence type="ECO:0000313" key="5">
    <source>
        <dbReference type="EMBL" id="MDV2478510.1"/>
    </source>
</evidence>
<feature type="domain" description="CdaR GGDEF-like" evidence="4">
    <location>
        <begin position="185"/>
        <end position="297"/>
    </location>
</feature>
<evidence type="ECO:0000313" key="6">
    <source>
        <dbReference type="Proteomes" id="UP001275440"/>
    </source>
</evidence>
<evidence type="ECO:0000259" key="3">
    <source>
        <dbReference type="Pfam" id="PF14361"/>
    </source>
</evidence>
<dbReference type="InterPro" id="IPR051448">
    <property type="entry name" value="CdaR-like_regulators"/>
</dbReference>
<feature type="domain" description="PucR C-terminal helix-turn-helix" evidence="2">
    <location>
        <begin position="352"/>
        <end position="409"/>
    </location>
</feature>
<dbReference type="InterPro" id="IPR025751">
    <property type="entry name" value="RsbRD_N_dom"/>
</dbReference>
<evidence type="ECO:0000256" key="1">
    <source>
        <dbReference type="ARBA" id="ARBA00006754"/>
    </source>
</evidence>
<accession>A0ABU3WWZ7</accession>
<gene>
    <name evidence="5" type="ORF">F8M49_29470</name>
</gene>
<reference evidence="5 6" key="1">
    <citation type="submission" date="2019-10" db="EMBL/GenBank/DDBJ databases">
        <title>Draft Genome Assembly of Rhodococcus zopfii DSM44189.</title>
        <authorList>
            <person name="Sutton J.M."/>
            <person name="Akob D.M."/>
            <person name="Bushman T.J."/>
        </authorList>
    </citation>
    <scope>NUCLEOTIDE SEQUENCE [LARGE SCALE GENOMIC DNA]</scope>
    <source>
        <strain evidence="5 6">DSM 44189</strain>
    </source>
</reference>
<organism evidence="5 6">
    <name type="scientific">Rhodococcus zopfii</name>
    <dbReference type="NCBI Taxonomy" id="43772"/>
    <lineage>
        <taxon>Bacteria</taxon>
        <taxon>Bacillati</taxon>
        <taxon>Actinomycetota</taxon>
        <taxon>Actinomycetes</taxon>
        <taxon>Mycobacteriales</taxon>
        <taxon>Nocardiaceae</taxon>
        <taxon>Rhodococcus</taxon>
    </lineage>
</organism>
<dbReference type="InterPro" id="IPR025736">
    <property type="entry name" value="PucR_C-HTH_dom"/>
</dbReference>
<comment type="similarity">
    <text evidence="1">Belongs to the CdaR family.</text>
</comment>
<dbReference type="InterPro" id="IPR041522">
    <property type="entry name" value="CdaR_GGDEF"/>
</dbReference>